<evidence type="ECO:0000313" key="1">
    <source>
        <dbReference type="EMBL" id="QIZ71128.1"/>
    </source>
</evidence>
<dbReference type="KEGG" id="oxy:HCG48_11535"/>
<dbReference type="Proteomes" id="UP000500857">
    <property type="component" value="Chromosome"/>
</dbReference>
<keyword evidence="2" id="KW-1185">Reference proteome</keyword>
<evidence type="ECO:0000313" key="2">
    <source>
        <dbReference type="Proteomes" id="UP000500857"/>
    </source>
</evidence>
<name>A0A6H1TWY6_9CYAN</name>
<proteinExistence type="predicted"/>
<accession>A0A6H1TWY6</accession>
<dbReference type="RefSeq" id="WP_168569283.1">
    <property type="nucleotide sequence ID" value="NZ_CP051167.1"/>
</dbReference>
<organism evidence="1 2">
    <name type="scientific">Oxynema aestuarii AP17</name>
    <dbReference type="NCBI Taxonomy" id="2064643"/>
    <lineage>
        <taxon>Bacteria</taxon>
        <taxon>Bacillati</taxon>
        <taxon>Cyanobacteriota</taxon>
        <taxon>Cyanophyceae</taxon>
        <taxon>Oscillatoriophycideae</taxon>
        <taxon>Oscillatoriales</taxon>
        <taxon>Oscillatoriaceae</taxon>
        <taxon>Oxynema</taxon>
        <taxon>Oxynema aestuarii</taxon>
    </lineage>
</organism>
<protein>
    <submittedName>
        <fullName evidence="1">DUF177 domain-containing protein</fullName>
    </submittedName>
</protein>
<dbReference type="Pfam" id="PF02620">
    <property type="entry name" value="YceD"/>
    <property type="match status" value="1"/>
</dbReference>
<dbReference type="AlphaFoldDB" id="A0A6H1TWY6"/>
<dbReference type="EMBL" id="CP051167">
    <property type="protein sequence ID" value="QIZ71128.1"/>
    <property type="molecule type" value="Genomic_DNA"/>
</dbReference>
<sequence length="170" mass="19418">MEPIYIPLLTKAPDRTEVIPFEQFILDLQTLLPVRGRVRVQHRGNYLDVSGQAEAIVTLTCHRCLQQYNHRLKVECSEIIWLDEGGDRGANGALERETDLEDLVETLSSEGYFDPQEWIYEQLCLEIPLRQLCDEGCQGIAVNSESEPIPSPPTDRRWAALEELKKQLPS</sequence>
<reference evidence="1 2" key="1">
    <citation type="submission" date="2020-04" db="EMBL/GenBank/DDBJ databases">
        <authorList>
            <person name="Basu S."/>
            <person name="Maruthanayagam V."/>
            <person name="Chakraborty S."/>
            <person name="Pramanik A."/>
            <person name="Mukherjee J."/>
            <person name="Brink B."/>
        </authorList>
    </citation>
    <scope>NUCLEOTIDE SEQUENCE [LARGE SCALE GENOMIC DNA]</scope>
    <source>
        <strain evidence="1 2">AP17</strain>
    </source>
</reference>
<dbReference type="InterPro" id="IPR003772">
    <property type="entry name" value="YceD"/>
</dbReference>
<gene>
    <name evidence="1" type="ORF">HCG48_11535</name>
</gene>